<dbReference type="KEGG" id="ttt:THITE_72721"/>
<dbReference type="OrthoDB" id="194358at2759"/>
<dbReference type="Pfam" id="PF24883">
    <property type="entry name" value="NPHP3_N"/>
    <property type="match status" value="1"/>
</dbReference>
<dbReference type="Proteomes" id="UP000008181">
    <property type="component" value="Chromosome 5"/>
</dbReference>
<dbReference type="PROSITE" id="PS50837">
    <property type="entry name" value="NACHT"/>
    <property type="match status" value="1"/>
</dbReference>
<dbReference type="PANTHER" id="PTHR10039:SF16">
    <property type="entry name" value="GPI INOSITOL-DEACYLASE"/>
    <property type="match status" value="1"/>
</dbReference>
<dbReference type="InterPro" id="IPR027417">
    <property type="entry name" value="P-loop_NTPase"/>
</dbReference>
<dbReference type="Gene3D" id="3.40.630.30">
    <property type="match status" value="1"/>
</dbReference>
<feature type="domain" description="NACHT" evidence="2">
    <location>
        <begin position="508"/>
        <end position="648"/>
    </location>
</feature>
<evidence type="ECO:0000256" key="1">
    <source>
        <dbReference type="ARBA" id="ARBA00022737"/>
    </source>
</evidence>
<dbReference type="InterPro" id="IPR007111">
    <property type="entry name" value="NACHT_NTPase"/>
</dbReference>
<reference evidence="3 4" key="1">
    <citation type="journal article" date="2011" name="Nat. Biotechnol.">
        <title>Comparative genomic analysis of the thermophilic biomass-degrading fungi Myceliophthora thermophila and Thielavia terrestris.</title>
        <authorList>
            <person name="Berka R.M."/>
            <person name="Grigoriev I.V."/>
            <person name="Otillar R."/>
            <person name="Salamov A."/>
            <person name="Grimwood J."/>
            <person name="Reid I."/>
            <person name="Ishmael N."/>
            <person name="John T."/>
            <person name="Darmond C."/>
            <person name="Moisan M.-C."/>
            <person name="Henrissat B."/>
            <person name="Coutinho P.M."/>
            <person name="Lombard V."/>
            <person name="Natvig D.O."/>
            <person name="Lindquist E."/>
            <person name="Schmutz J."/>
            <person name="Lucas S."/>
            <person name="Harris P."/>
            <person name="Powlowski J."/>
            <person name="Bellemare A."/>
            <person name="Taylor D."/>
            <person name="Butler G."/>
            <person name="de Vries R.P."/>
            <person name="Allijn I.E."/>
            <person name="van den Brink J."/>
            <person name="Ushinsky S."/>
            <person name="Storms R."/>
            <person name="Powell A.J."/>
            <person name="Paulsen I.T."/>
            <person name="Elbourne L.D.H."/>
            <person name="Baker S.E."/>
            <person name="Magnuson J."/>
            <person name="LaBoissiere S."/>
            <person name="Clutterbuck A.J."/>
            <person name="Martinez D."/>
            <person name="Wogulis M."/>
            <person name="de Leon A.L."/>
            <person name="Rey M.W."/>
            <person name="Tsang A."/>
        </authorList>
    </citation>
    <scope>NUCLEOTIDE SEQUENCE [LARGE SCALE GENOMIC DNA]</scope>
    <source>
        <strain evidence="4">ATCC 38088 / NRRL 8126</strain>
    </source>
</reference>
<dbReference type="HOGENOM" id="CLU_000288_34_20_1"/>
<accession>G2RCE5</accession>
<proteinExistence type="predicted"/>
<gene>
    <name evidence="3" type="ORF">THITE_72721</name>
</gene>
<evidence type="ECO:0000259" key="2">
    <source>
        <dbReference type="PROSITE" id="PS50837"/>
    </source>
</evidence>
<name>G2RCE5_THETT</name>
<dbReference type="SUPFAM" id="SSF55729">
    <property type="entry name" value="Acyl-CoA N-acyltransferases (Nat)"/>
    <property type="match status" value="1"/>
</dbReference>
<dbReference type="Gene3D" id="3.40.50.300">
    <property type="entry name" value="P-loop containing nucleotide triphosphate hydrolases"/>
    <property type="match status" value="1"/>
</dbReference>
<dbReference type="eggNOG" id="ENOG502SKUI">
    <property type="taxonomic scope" value="Eukaryota"/>
</dbReference>
<evidence type="ECO:0000313" key="4">
    <source>
        <dbReference type="Proteomes" id="UP000008181"/>
    </source>
</evidence>
<dbReference type="RefSeq" id="XP_003656916.1">
    <property type="nucleotide sequence ID" value="XM_003656868.1"/>
</dbReference>
<protein>
    <recommendedName>
        <fullName evidence="2">NACHT domain-containing protein</fullName>
    </recommendedName>
</protein>
<sequence>MAANPRIRVREATPADVDTIVDVYFAAFDDNIMNQLMYPNGVSEDSKKKFGSSFRQPAAAEGDAASAAKKGELLLCVAEYLPEGSSADGPGEIVAFAWWQLDRTPRTEEEWLNTPPFAATAESWGEDCDLSVVNLFIGGMTELQRKHAKGEAALYLKILACSPTRQRLGAGSALVQWGVNLADSLGLPCRLEASPVGYALYRKFGFEDVDVHDLNVAEIWGVSNVNGSNWGANNAVALAGPPPEGVMRTVIMRRPPKKQNPREICRRNLFQLANPVRMLHAPLLQSWRLPAAEQGASFHWQRSRQPLATPAQEGAQALRDATAFKCSTASMDPVSATANIVAIVQAANRVITLRTTALDALARDHGPIEGCRKAILELEHLLPSESIFSTESKRKALLTAIAWTLKDSKAKALLDELRGYKSTITLALTTDSVFDLKDIKASTEEIQTTTKVIHASLTDIQRQQVDSWLRVTDTSRLHEKSCAEYEPGTGEWLFRSPEWISWLEEKTRCLWVHGIPGAGKTVLASHLIETVKQHCGTRGRDYACAYYYCYFGHAQNEAAPMLRSVLSQLCRQLGDVPIAVYELYRQGGEPSLASLLLALGKVVQAFHRVFLFVDAVDESSPRQDLLRVLRDLAVDPQFDMVRVLATSREYVDIEEVMLEISTPISMRNELLDEDITRYVEAKLEQNRRVRRWPQSVREEAARALSAKAGGMFRWVVCQIDALQRLKPERSIIQAALADLPRTLDETYERVLLRIPEEARSFVQHVLRWMSTHRAIHHNIPGVQRTFGCSLSAVDIESATNIPCAILFRAVEESLSREDSSDNIVMSGYLIDEELLREFCGCLVTLTRYRVRDPTTTEEMTEVSFAHYTVLEFLDSARIRRGPVAAFALDRDRVMADHAAMLFQGAVAEMDRWASDVPRHRGLDFYTDFERYCAHASAMILHWHARMLESSGTAAWMTPVVQLLEPRTASLGSYFWYDDNLNSYDSPMASAILAFRRTHRLKFLCYLARAFLARLGLGNDAFASKIEVQFEPGTRYQDFTNNSWATSTDRIGRRDIFSFRGSALEFYAQLPGLATHQGLSEILDSLAGRFDPSTLMLLAIAHHIHSPWEVESYCWGCCVLRQLLQLGARSTVPGYAVGSLQIAASMLDVAGVKLLLEAGIDPNDVGDVNGEIGTPDKGPMLGWFGRMRGKSPLRIVRSGDYAELGHDWFLVSGTGDTRPTQLEAILMQYGGRDFDQVSLMENLQSGTQALEDAVEDARQPEGKEGLDGVLMQDLPVFPRLTSNL</sequence>
<keyword evidence="4" id="KW-1185">Reference proteome</keyword>
<dbReference type="EMBL" id="CP003013">
    <property type="protein sequence ID" value="AEO70580.1"/>
    <property type="molecule type" value="Genomic_DNA"/>
</dbReference>
<organism evidence="3 4">
    <name type="scientific">Thermothielavioides terrestris (strain ATCC 38088 / NRRL 8126)</name>
    <name type="common">Thielavia terrestris</name>
    <dbReference type="NCBI Taxonomy" id="578455"/>
    <lineage>
        <taxon>Eukaryota</taxon>
        <taxon>Fungi</taxon>
        <taxon>Dikarya</taxon>
        <taxon>Ascomycota</taxon>
        <taxon>Pezizomycotina</taxon>
        <taxon>Sordariomycetes</taxon>
        <taxon>Sordariomycetidae</taxon>
        <taxon>Sordariales</taxon>
        <taxon>Chaetomiaceae</taxon>
        <taxon>Thermothielavioides</taxon>
        <taxon>Thermothielavioides terrestris</taxon>
    </lineage>
</organism>
<dbReference type="InterPro" id="IPR016181">
    <property type="entry name" value="Acyl_CoA_acyltransferase"/>
</dbReference>
<dbReference type="SUPFAM" id="SSF52540">
    <property type="entry name" value="P-loop containing nucleoside triphosphate hydrolases"/>
    <property type="match status" value="1"/>
</dbReference>
<dbReference type="InterPro" id="IPR056884">
    <property type="entry name" value="NPHP3-like_N"/>
</dbReference>
<dbReference type="GeneID" id="11519575"/>
<evidence type="ECO:0000313" key="3">
    <source>
        <dbReference type="EMBL" id="AEO70580.1"/>
    </source>
</evidence>
<dbReference type="PANTHER" id="PTHR10039">
    <property type="entry name" value="AMELOGENIN"/>
    <property type="match status" value="1"/>
</dbReference>
<keyword evidence="1" id="KW-0677">Repeat</keyword>